<accession>A0A6A5QWK0</accession>
<feature type="compositionally biased region" description="Low complexity" evidence="1">
    <location>
        <begin position="67"/>
        <end position="78"/>
    </location>
</feature>
<reference evidence="2" key="1">
    <citation type="journal article" date="2020" name="Stud. Mycol.">
        <title>101 Dothideomycetes genomes: a test case for predicting lifestyles and emergence of pathogens.</title>
        <authorList>
            <person name="Haridas S."/>
            <person name="Albert R."/>
            <person name="Binder M."/>
            <person name="Bloem J."/>
            <person name="Labutti K."/>
            <person name="Salamov A."/>
            <person name="Andreopoulos B."/>
            <person name="Baker S."/>
            <person name="Barry K."/>
            <person name="Bills G."/>
            <person name="Bluhm B."/>
            <person name="Cannon C."/>
            <person name="Castanera R."/>
            <person name="Culley D."/>
            <person name="Daum C."/>
            <person name="Ezra D."/>
            <person name="Gonzalez J."/>
            <person name="Henrissat B."/>
            <person name="Kuo A."/>
            <person name="Liang C."/>
            <person name="Lipzen A."/>
            <person name="Lutzoni F."/>
            <person name="Magnuson J."/>
            <person name="Mondo S."/>
            <person name="Nolan M."/>
            <person name="Ohm R."/>
            <person name="Pangilinan J."/>
            <person name="Park H.-J."/>
            <person name="Ramirez L."/>
            <person name="Alfaro M."/>
            <person name="Sun H."/>
            <person name="Tritt A."/>
            <person name="Yoshinaga Y."/>
            <person name="Zwiers L.-H."/>
            <person name="Turgeon B."/>
            <person name="Goodwin S."/>
            <person name="Spatafora J."/>
            <person name="Crous P."/>
            <person name="Grigoriev I."/>
        </authorList>
    </citation>
    <scope>NUCLEOTIDE SEQUENCE</scope>
    <source>
        <strain evidence="2">HMLAC05119</strain>
    </source>
</reference>
<evidence type="ECO:0000256" key="1">
    <source>
        <dbReference type="SAM" id="MobiDB-lite"/>
    </source>
</evidence>
<dbReference type="OrthoDB" id="3740062at2759"/>
<name>A0A6A5QWK0_AMPQU</name>
<protein>
    <recommendedName>
        <fullName evidence="4">BTB domain-containing protein</fullName>
    </recommendedName>
</protein>
<gene>
    <name evidence="2" type="ORF">BDU57DRAFT_545920</name>
</gene>
<keyword evidence="3" id="KW-1185">Reference proteome</keyword>
<proteinExistence type="predicted"/>
<feature type="region of interest" description="Disordered" evidence="1">
    <location>
        <begin position="55"/>
        <end position="81"/>
    </location>
</feature>
<dbReference type="Proteomes" id="UP000800096">
    <property type="component" value="Unassembled WGS sequence"/>
</dbReference>
<organism evidence="2 3">
    <name type="scientific">Ampelomyces quisqualis</name>
    <name type="common">Powdery mildew agent</name>
    <dbReference type="NCBI Taxonomy" id="50730"/>
    <lineage>
        <taxon>Eukaryota</taxon>
        <taxon>Fungi</taxon>
        <taxon>Dikarya</taxon>
        <taxon>Ascomycota</taxon>
        <taxon>Pezizomycotina</taxon>
        <taxon>Dothideomycetes</taxon>
        <taxon>Pleosporomycetidae</taxon>
        <taxon>Pleosporales</taxon>
        <taxon>Pleosporineae</taxon>
        <taxon>Phaeosphaeriaceae</taxon>
        <taxon>Ampelomyces</taxon>
    </lineage>
</organism>
<evidence type="ECO:0000313" key="2">
    <source>
        <dbReference type="EMBL" id="KAF1919210.1"/>
    </source>
</evidence>
<dbReference type="AlphaFoldDB" id="A0A6A5QWK0"/>
<evidence type="ECO:0008006" key="4">
    <source>
        <dbReference type="Google" id="ProtNLM"/>
    </source>
</evidence>
<dbReference type="EMBL" id="ML979133">
    <property type="protein sequence ID" value="KAF1919210.1"/>
    <property type="molecule type" value="Genomic_DNA"/>
</dbReference>
<feature type="region of interest" description="Disordered" evidence="1">
    <location>
        <begin position="1"/>
        <end position="34"/>
    </location>
</feature>
<sequence length="335" mass="37185">MESSNSDFFNYAPTEPNPADYNSRDYTDGNYTSRDGTSCTYSAGDYASGNYNTNDYDLSDDNSRDYGAGNNASGASGSYDKGDCSSSNYNTGGFTSGDYNTSDNTSADYATSNYYTAADHIRYTTRAILTYGTDIRIWPAPARHDLTLAGTVLVLSSTSAPICKAYKLVLFVTSPHFRAYFESNPSATSVEIADPNIDLPAIMHVMQWVQIVVDNPTAKFGIKVPGGNEDIVKVRYAAVKLGLELYVRHFVRIYKDRLRDRMPSSAECELVERMALDDGDDVVCAVGERLAHLRRRQVLDMYEVAALEEFLSKHEVMARAVFAADERVKHARHQR</sequence>
<evidence type="ECO:0000313" key="3">
    <source>
        <dbReference type="Proteomes" id="UP000800096"/>
    </source>
</evidence>